<proteinExistence type="predicted"/>
<protein>
    <submittedName>
        <fullName evidence="1">Uncharacterized protein</fullName>
    </submittedName>
</protein>
<organism evidence="1 2">
    <name type="scientific">Streptomyces camponoticapitis</name>
    <dbReference type="NCBI Taxonomy" id="1616125"/>
    <lineage>
        <taxon>Bacteria</taxon>
        <taxon>Bacillati</taxon>
        <taxon>Actinomycetota</taxon>
        <taxon>Actinomycetes</taxon>
        <taxon>Kitasatosporales</taxon>
        <taxon>Streptomycetaceae</taxon>
        <taxon>Streptomyces</taxon>
    </lineage>
</organism>
<accession>A0ABQ2E528</accession>
<name>A0ABQ2E528_9ACTN</name>
<gene>
    <name evidence="1" type="ORF">GCM10011583_18340</name>
</gene>
<evidence type="ECO:0000313" key="1">
    <source>
        <dbReference type="EMBL" id="GGJ87053.1"/>
    </source>
</evidence>
<evidence type="ECO:0000313" key="2">
    <source>
        <dbReference type="Proteomes" id="UP000660265"/>
    </source>
</evidence>
<sequence length="65" mass="6972">MTALVGWLANALTRLAHWLGTHVYLSTGCLHDEHAYCQGKTGLAGAKTPAQCKFCAARCVCPCHN</sequence>
<dbReference type="RefSeq" id="WP_189106861.1">
    <property type="nucleotide sequence ID" value="NZ_BMMV01000005.1"/>
</dbReference>
<reference evidence="2" key="1">
    <citation type="journal article" date="2019" name="Int. J. Syst. Evol. Microbiol.">
        <title>The Global Catalogue of Microorganisms (GCM) 10K type strain sequencing project: providing services to taxonomists for standard genome sequencing and annotation.</title>
        <authorList>
            <consortium name="The Broad Institute Genomics Platform"/>
            <consortium name="The Broad Institute Genome Sequencing Center for Infectious Disease"/>
            <person name="Wu L."/>
            <person name="Ma J."/>
        </authorList>
    </citation>
    <scope>NUCLEOTIDE SEQUENCE [LARGE SCALE GENOMIC DNA]</scope>
    <source>
        <strain evidence="2">CGMCC 4.7275</strain>
    </source>
</reference>
<dbReference type="Proteomes" id="UP000660265">
    <property type="component" value="Unassembled WGS sequence"/>
</dbReference>
<keyword evidence="2" id="KW-1185">Reference proteome</keyword>
<dbReference type="EMBL" id="BMMV01000005">
    <property type="protein sequence ID" value="GGJ87053.1"/>
    <property type="molecule type" value="Genomic_DNA"/>
</dbReference>
<comment type="caution">
    <text evidence="1">The sequence shown here is derived from an EMBL/GenBank/DDBJ whole genome shotgun (WGS) entry which is preliminary data.</text>
</comment>